<reference evidence="4" key="2">
    <citation type="submission" date="2020-04" db="EMBL/GenBank/DDBJ databases">
        <authorList>
            <consortium name="NCBI Genome Project"/>
        </authorList>
    </citation>
    <scope>NUCLEOTIDE SEQUENCE</scope>
    <source>
        <strain evidence="4">CBS 304.34</strain>
    </source>
</reference>
<dbReference type="GeneID" id="54453394"/>
<dbReference type="EMBL" id="MU003693">
    <property type="protein sequence ID" value="KAF2815581.1"/>
    <property type="molecule type" value="Genomic_DNA"/>
</dbReference>
<reference evidence="2 4" key="1">
    <citation type="journal article" date="2020" name="Stud. Mycol.">
        <title>101 Dothideomycetes genomes: a test case for predicting lifestyles and emergence of pathogens.</title>
        <authorList>
            <person name="Haridas S."/>
            <person name="Albert R."/>
            <person name="Binder M."/>
            <person name="Bloem J."/>
            <person name="Labutti K."/>
            <person name="Salamov A."/>
            <person name="Andreopoulos B."/>
            <person name="Baker S."/>
            <person name="Barry K."/>
            <person name="Bills G."/>
            <person name="Bluhm B."/>
            <person name="Cannon C."/>
            <person name="Castanera R."/>
            <person name="Culley D."/>
            <person name="Daum C."/>
            <person name="Ezra D."/>
            <person name="Gonzalez J."/>
            <person name="Henrissat B."/>
            <person name="Kuo A."/>
            <person name="Liang C."/>
            <person name="Lipzen A."/>
            <person name="Lutzoni F."/>
            <person name="Magnuson J."/>
            <person name="Mondo S."/>
            <person name="Nolan M."/>
            <person name="Ohm R."/>
            <person name="Pangilinan J."/>
            <person name="Park H.-J."/>
            <person name="Ramirez L."/>
            <person name="Alfaro M."/>
            <person name="Sun H."/>
            <person name="Tritt A."/>
            <person name="Yoshinaga Y."/>
            <person name="Zwiers L.-H."/>
            <person name="Turgeon B."/>
            <person name="Goodwin S."/>
            <person name="Spatafora J."/>
            <person name="Crous P."/>
            <person name="Grigoriev I."/>
        </authorList>
    </citation>
    <scope>NUCLEOTIDE SEQUENCE</scope>
    <source>
        <strain evidence="2 4">CBS 304.34</strain>
    </source>
</reference>
<evidence type="ECO:0000313" key="3">
    <source>
        <dbReference type="Proteomes" id="UP000504636"/>
    </source>
</evidence>
<name>A0A6A6Z369_9PEZI</name>
<accession>A0A6A6Z369</accession>
<evidence type="ECO:0000313" key="4">
    <source>
        <dbReference type="RefSeq" id="XP_033582545.1"/>
    </source>
</evidence>
<dbReference type="Proteomes" id="UP000504636">
    <property type="component" value="Unplaced"/>
</dbReference>
<protein>
    <submittedName>
        <fullName evidence="2 4">Uncharacterized protein</fullName>
    </submittedName>
</protein>
<feature type="region of interest" description="Disordered" evidence="1">
    <location>
        <begin position="40"/>
        <end position="64"/>
    </location>
</feature>
<reference evidence="4" key="3">
    <citation type="submission" date="2025-04" db="UniProtKB">
        <authorList>
            <consortium name="RefSeq"/>
        </authorList>
    </citation>
    <scope>IDENTIFICATION</scope>
    <source>
        <strain evidence="4">CBS 304.34</strain>
    </source>
</reference>
<keyword evidence="3" id="KW-1185">Reference proteome</keyword>
<evidence type="ECO:0000256" key="1">
    <source>
        <dbReference type="SAM" id="MobiDB-lite"/>
    </source>
</evidence>
<sequence length="186" mass="19122">MLMRLCKRRPAAPDTSIVVCRPRRALQVFATVGARAGATAGARAGGGGHVARQGRDVHSWRRSHNTSTLSESCLHSRVEFQSRAVQPGQPAVAIGWTGDNGLSTGSRRVGLTVTSSPIVSGGRSKNVRLASGGVELTIANSCSGSLRSLPHLGMGCLCNARGLENDGPAAGGVICFMATRDGGSSS</sequence>
<proteinExistence type="predicted"/>
<gene>
    <name evidence="2 4" type="ORF">BDZ99DRAFT_118760</name>
</gene>
<evidence type="ECO:0000313" key="2">
    <source>
        <dbReference type="EMBL" id="KAF2815581.1"/>
    </source>
</evidence>
<organism evidence="2">
    <name type="scientific">Mytilinidion resinicola</name>
    <dbReference type="NCBI Taxonomy" id="574789"/>
    <lineage>
        <taxon>Eukaryota</taxon>
        <taxon>Fungi</taxon>
        <taxon>Dikarya</taxon>
        <taxon>Ascomycota</taxon>
        <taxon>Pezizomycotina</taxon>
        <taxon>Dothideomycetes</taxon>
        <taxon>Pleosporomycetidae</taxon>
        <taxon>Mytilinidiales</taxon>
        <taxon>Mytilinidiaceae</taxon>
        <taxon>Mytilinidion</taxon>
    </lineage>
</organism>
<dbReference type="AlphaFoldDB" id="A0A6A6Z369"/>
<dbReference type="RefSeq" id="XP_033582545.1">
    <property type="nucleotide sequence ID" value="XM_033712501.1"/>
</dbReference>